<organism evidence="6 7">
    <name type="scientific">Canna indica</name>
    <name type="common">Indian-shot</name>
    <dbReference type="NCBI Taxonomy" id="4628"/>
    <lineage>
        <taxon>Eukaryota</taxon>
        <taxon>Viridiplantae</taxon>
        <taxon>Streptophyta</taxon>
        <taxon>Embryophyta</taxon>
        <taxon>Tracheophyta</taxon>
        <taxon>Spermatophyta</taxon>
        <taxon>Magnoliopsida</taxon>
        <taxon>Liliopsida</taxon>
        <taxon>Zingiberales</taxon>
        <taxon>Cannaceae</taxon>
        <taxon>Canna</taxon>
    </lineage>
</organism>
<evidence type="ECO:0000259" key="5">
    <source>
        <dbReference type="PROSITE" id="PS51294"/>
    </source>
</evidence>
<dbReference type="Pfam" id="PF00249">
    <property type="entry name" value="Myb_DNA-binding"/>
    <property type="match status" value="1"/>
</dbReference>
<reference evidence="6 7" key="1">
    <citation type="submission" date="2023-10" db="EMBL/GenBank/DDBJ databases">
        <title>Chromosome-scale genome assembly provides insights into flower coloration mechanisms of Canna indica.</title>
        <authorList>
            <person name="Li C."/>
        </authorList>
    </citation>
    <scope>NUCLEOTIDE SEQUENCE [LARGE SCALE GENOMIC DNA]</scope>
    <source>
        <tissue evidence="6">Flower</tissue>
    </source>
</reference>
<dbReference type="InterPro" id="IPR009057">
    <property type="entry name" value="Homeodomain-like_sf"/>
</dbReference>
<name>A0AAQ3Q4J0_9LILI</name>
<accession>A0AAQ3Q4J0</accession>
<proteinExistence type="predicted"/>
<dbReference type="InterPro" id="IPR025756">
    <property type="entry name" value="Myb_CC_LHEQLE"/>
</dbReference>
<feature type="domain" description="HTH myb-type" evidence="5">
    <location>
        <begin position="59"/>
        <end position="119"/>
    </location>
</feature>
<dbReference type="PANTHER" id="PTHR31499">
    <property type="entry name" value="MYB FAMILY TRANSCRIPTION FACTOR PHL11"/>
    <property type="match status" value="1"/>
</dbReference>
<dbReference type="Proteomes" id="UP001327560">
    <property type="component" value="Chromosome 1"/>
</dbReference>
<keyword evidence="2" id="KW-0238">DNA-binding</keyword>
<dbReference type="FunFam" id="1.10.10.60:FF:000002">
    <property type="entry name" value="Myb family transcription factor"/>
    <property type="match status" value="1"/>
</dbReference>
<dbReference type="NCBIfam" id="TIGR01557">
    <property type="entry name" value="myb_SHAQKYF"/>
    <property type="match status" value="1"/>
</dbReference>
<dbReference type="SUPFAM" id="SSF46689">
    <property type="entry name" value="Homeodomain-like"/>
    <property type="match status" value="1"/>
</dbReference>
<evidence type="ECO:0000256" key="3">
    <source>
        <dbReference type="ARBA" id="ARBA00023163"/>
    </source>
</evidence>
<dbReference type="InterPro" id="IPR001005">
    <property type="entry name" value="SANT/Myb"/>
</dbReference>
<evidence type="ECO:0000256" key="2">
    <source>
        <dbReference type="ARBA" id="ARBA00023125"/>
    </source>
</evidence>
<dbReference type="InterPro" id="IPR046955">
    <property type="entry name" value="PHR1-like"/>
</dbReference>
<dbReference type="InterPro" id="IPR006447">
    <property type="entry name" value="Myb_dom_plants"/>
</dbReference>
<evidence type="ECO:0000313" key="6">
    <source>
        <dbReference type="EMBL" id="WOK95812.1"/>
    </source>
</evidence>
<protein>
    <submittedName>
        <fullName evidence="6">Myb family transcription factor PHL11-like isoform X1</fullName>
    </submittedName>
</protein>
<evidence type="ECO:0000256" key="4">
    <source>
        <dbReference type="ARBA" id="ARBA00023242"/>
    </source>
</evidence>
<dbReference type="AlphaFoldDB" id="A0AAQ3Q4J0"/>
<sequence>MITNILHRIDILIKRAAAQRSLIKILFFMTLEDGMEGHQPTVLSEAAYEAAAARAVQSKDPKPRLRWTPDLHDQFVDAVAKLGGPDKATPKSVLRLMGVKGLTLYHLKSHLQKYRLGRQSRRETGMESNKGQIFLQNKELFLQGSNSTASNGYSDATCNKVPGGEPERESLRVADALQYQMEVQRRLHDQLEVETKAVICLFEVFQVQKKLQTRIEAQGRYLQSILEKALNTLSLDMSITCASVEAASSSQLTYCNLALWGSMGCQEKVPKSRNAISQEGLEKTSNSSFQLYKERKREHTNISLATAGVSSLLDLNVEGS</sequence>
<keyword evidence="4" id="KW-0539">Nucleus</keyword>
<keyword evidence="1" id="KW-0805">Transcription regulation</keyword>
<dbReference type="EMBL" id="CP136890">
    <property type="protein sequence ID" value="WOK95812.1"/>
    <property type="molecule type" value="Genomic_DNA"/>
</dbReference>
<dbReference type="GO" id="GO:0003700">
    <property type="term" value="F:DNA-binding transcription factor activity"/>
    <property type="evidence" value="ECO:0007669"/>
    <property type="project" value="InterPro"/>
</dbReference>
<dbReference type="PROSITE" id="PS51294">
    <property type="entry name" value="HTH_MYB"/>
    <property type="match status" value="1"/>
</dbReference>
<keyword evidence="3" id="KW-0804">Transcription</keyword>
<dbReference type="InterPro" id="IPR017930">
    <property type="entry name" value="Myb_dom"/>
</dbReference>
<keyword evidence="7" id="KW-1185">Reference proteome</keyword>
<dbReference type="GO" id="GO:0003677">
    <property type="term" value="F:DNA binding"/>
    <property type="evidence" value="ECO:0007669"/>
    <property type="project" value="UniProtKB-KW"/>
</dbReference>
<evidence type="ECO:0000313" key="7">
    <source>
        <dbReference type="Proteomes" id="UP001327560"/>
    </source>
</evidence>
<dbReference type="PANTHER" id="PTHR31499:SF23">
    <property type="entry name" value="MYB FAMILY TRANSCRIPTION FACTOR PHL11"/>
    <property type="match status" value="1"/>
</dbReference>
<dbReference type="Gene3D" id="1.10.10.60">
    <property type="entry name" value="Homeodomain-like"/>
    <property type="match status" value="1"/>
</dbReference>
<evidence type="ECO:0000256" key="1">
    <source>
        <dbReference type="ARBA" id="ARBA00023015"/>
    </source>
</evidence>
<dbReference type="Pfam" id="PF14379">
    <property type="entry name" value="Myb_CC_LHEQLE"/>
    <property type="match status" value="2"/>
</dbReference>
<gene>
    <name evidence="6" type="ORF">Cni_G04519</name>
</gene>